<dbReference type="Gene3D" id="3.60.15.10">
    <property type="entry name" value="Ribonuclease Z/Hydroxyacylglutathione hydrolase-like"/>
    <property type="match status" value="1"/>
</dbReference>
<feature type="domain" description="Metallo-beta-lactamase" evidence="7">
    <location>
        <begin position="32"/>
        <end position="207"/>
    </location>
</feature>
<dbReference type="SUPFAM" id="SSF56281">
    <property type="entry name" value="Metallo-hydrolase/oxidoreductase"/>
    <property type="match status" value="1"/>
</dbReference>
<dbReference type="OrthoDB" id="17458at2759"/>
<accession>A0A0M9A057</accession>
<keyword evidence="2" id="KW-0479">Metal-binding</keyword>
<evidence type="ECO:0000256" key="3">
    <source>
        <dbReference type="ARBA" id="ARBA00022801"/>
    </source>
</evidence>
<dbReference type="GO" id="GO:0016787">
    <property type="term" value="F:hydrolase activity"/>
    <property type="evidence" value="ECO:0007669"/>
    <property type="project" value="UniProtKB-KW"/>
</dbReference>
<keyword evidence="4" id="KW-0862">Zinc</keyword>
<dbReference type="STRING" id="166423.A0A0M9A057"/>
<protein>
    <recommendedName>
        <fullName evidence="5">Beta-lactamase-like protein 2 homolog</fullName>
    </recommendedName>
</protein>
<keyword evidence="3" id="KW-0378">Hydrolase</keyword>
<dbReference type="InterPro" id="IPR047921">
    <property type="entry name" value="LACTB2-like_MBL-fold"/>
</dbReference>
<dbReference type="PANTHER" id="PTHR23131">
    <property type="entry name" value="ENDORIBONUCLEASE LACTB2"/>
    <property type="match status" value="1"/>
</dbReference>
<evidence type="ECO:0000256" key="4">
    <source>
        <dbReference type="ARBA" id="ARBA00022833"/>
    </source>
</evidence>
<dbReference type="Gene3D" id="1.10.10.10">
    <property type="entry name" value="Winged helix-like DNA-binding domain superfamily/Winged helix DNA-binding domain"/>
    <property type="match status" value="1"/>
</dbReference>
<evidence type="ECO:0000313" key="8">
    <source>
        <dbReference type="EMBL" id="KOX73183.1"/>
    </source>
</evidence>
<evidence type="ECO:0000256" key="5">
    <source>
        <dbReference type="ARBA" id="ARBA00069358"/>
    </source>
</evidence>
<dbReference type="FunFam" id="3.60.15.10:FF:000017">
    <property type="entry name" value="Lactamase beta 2"/>
    <property type="match status" value="1"/>
</dbReference>
<dbReference type="InterPro" id="IPR050662">
    <property type="entry name" value="Sec-metab_biosynth-thioest"/>
</dbReference>
<feature type="compositionally biased region" description="Basic and acidic residues" evidence="6">
    <location>
        <begin position="302"/>
        <end position="316"/>
    </location>
</feature>
<dbReference type="AlphaFoldDB" id="A0A0M9A057"/>
<dbReference type="InterPro" id="IPR041516">
    <property type="entry name" value="LACTB2_WH"/>
</dbReference>
<dbReference type="SMART" id="SM00849">
    <property type="entry name" value="Lactamase_B"/>
    <property type="match status" value="1"/>
</dbReference>
<evidence type="ECO:0000259" key="7">
    <source>
        <dbReference type="SMART" id="SM00849"/>
    </source>
</evidence>
<dbReference type="CDD" id="cd07722">
    <property type="entry name" value="LACTB2-like_MBL-fold"/>
    <property type="match status" value="1"/>
</dbReference>
<evidence type="ECO:0000256" key="1">
    <source>
        <dbReference type="ARBA" id="ARBA00006759"/>
    </source>
</evidence>
<evidence type="ECO:0000256" key="2">
    <source>
        <dbReference type="ARBA" id="ARBA00022723"/>
    </source>
</evidence>
<evidence type="ECO:0000313" key="9">
    <source>
        <dbReference type="Proteomes" id="UP000053105"/>
    </source>
</evidence>
<dbReference type="Pfam" id="PF00753">
    <property type="entry name" value="Lactamase_B"/>
    <property type="match status" value="1"/>
</dbReference>
<evidence type="ECO:0000256" key="6">
    <source>
        <dbReference type="SAM" id="MobiDB-lite"/>
    </source>
</evidence>
<dbReference type="InterPro" id="IPR001279">
    <property type="entry name" value="Metallo-B-lactamas"/>
</dbReference>
<sequence>MKPLTDLPLISRLSSSVIRILGCNRGPMTLQGTNTYLVGTGTRRILVDAGEEKTANEYIKLLQEVLKKENATIEHLLITHYHLDHLGGVNYVLNMLKTLDVGGSSSTVWKLPRALEDAETTDPETKVQWQALKDKQIVEVEGAKICVEYTPGHTSDHACFMLENEEILFSGDCVLGEGTAIFEDLHTYLTSLKKMLAMKPKMIFPGHGPVIKEPEIIINQYINHRLKRENEILDVLQRNTKDITLSEMDIVKHLYTDTSQHLWQVAAYGVWRHLEKLSKEGRVKGEKGKWQKRPVSDTLQQGERHLDAQETFDGDK</sequence>
<gene>
    <name evidence="8" type="ORF">WN51_14671</name>
</gene>
<dbReference type="PANTHER" id="PTHR23131:SF0">
    <property type="entry name" value="ENDORIBONUCLEASE LACTB2"/>
    <property type="match status" value="1"/>
</dbReference>
<dbReference type="GO" id="GO:0031123">
    <property type="term" value="P:RNA 3'-end processing"/>
    <property type="evidence" value="ECO:0007669"/>
    <property type="project" value="UniProtKB-ARBA"/>
</dbReference>
<dbReference type="Proteomes" id="UP000053105">
    <property type="component" value="Unassembled WGS sequence"/>
</dbReference>
<keyword evidence="9" id="KW-1185">Reference proteome</keyword>
<dbReference type="InterPro" id="IPR036388">
    <property type="entry name" value="WH-like_DNA-bd_sf"/>
</dbReference>
<reference evidence="8 9" key="1">
    <citation type="submission" date="2015-07" db="EMBL/GenBank/DDBJ databases">
        <title>The genome of Melipona quadrifasciata.</title>
        <authorList>
            <person name="Pan H."/>
            <person name="Kapheim K."/>
        </authorList>
    </citation>
    <scope>NUCLEOTIDE SEQUENCE [LARGE SCALE GENOMIC DNA]</scope>
    <source>
        <strain evidence="8">0111107301</strain>
        <tissue evidence="8">Whole body</tissue>
    </source>
</reference>
<feature type="region of interest" description="Disordered" evidence="6">
    <location>
        <begin position="282"/>
        <end position="316"/>
    </location>
</feature>
<dbReference type="Pfam" id="PF17778">
    <property type="entry name" value="WHD_BLACT"/>
    <property type="match status" value="1"/>
</dbReference>
<organism evidence="8 9">
    <name type="scientific">Melipona quadrifasciata</name>
    <dbReference type="NCBI Taxonomy" id="166423"/>
    <lineage>
        <taxon>Eukaryota</taxon>
        <taxon>Metazoa</taxon>
        <taxon>Ecdysozoa</taxon>
        <taxon>Arthropoda</taxon>
        <taxon>Hexapoda</taxon>
        <taxon>Insecta</taxon>
        <taxon>Pterygota</taxon>
        <taxon>Neoptera</taxon>
        <taxon>Endopterygota</taxon>
        <taxon>Hymenoptera</taxon>
        <taxon>Apocrita</taxon>
        <taxon>Aculeata</taxon>
        <taxon>Apoidea</taxon>
        <taxon>Anthophila</taxon>
        <taxon>Apidae</taxon>
        <taxon>Melipona</taxon>
    </lineage>
</organism>
<name>A0A0M9A057_9HYME</name>
<dbReference type="EMBL" id="KQ435803">
    <property type="protein sequence ID" value="KOX73183.1"/>
    <property type="molecule type" value="Genomic_DNA"/>
</dbReference>
<dbReference type="GO" id="GO:0046872">
    <property type="term" value="F:metal ion binding"/>
    <property type="evidence" value="ECO:0007669"/>
    <property type="project" value="UniProtKB-KW"/>
</dbReference>
<proteinExistence type="inferred from homology"/>
<dbReference type="InterPro" id="IPR036866">
    <property type="entry name" value="RibonucZ/Hydroxyglut_hydro"/>
</dbReference>
<comment type="similarity">
    <text evidence="1">Belongs to the metallo-beta-lactamase superfamily. Glyoxalase II family.</text>
</comment>